<dbReference type="RefSeq" id="WP_049681792.1">
    <property type="nucleotide sequence ID" value="NZ_LFZW01000001.1"/>
</dbReference>
<protein>
    <submittedName>
        <fullName evidence="1">Uncharacterized protein</fullName>
    </submittedName>
</protein>
<dbReference type="EMBL" id="LFZW01000001">
    <property type="protein sequence ID" value="KMY50439.1"/>
    <property type="molecule type" value="Genomic_DNA"/>
</dbReference>
<dbReference type="Proteomes" id="UP000037146">
    <property type="component" value="Unassembled WGS sequence"/>
</dbReference>
<name>A0A0K9GUS2_9BACI</name>
<accession>A0A0K9GUS2</accession>
<dbReference type="PATRIC" id="fig|1679170.3.peg.3147"/>
<organism evidence="1 2">
    <name type="scientific">Peribacillus loiseleuriae</name>
    <dbReference type="NCBI Taxonomy" id="1679170"/>
    <lineage>
        <taxon>Bacteria</taxon>
        <taxon>Bacillati</taxon>
        <taxon>Bacillota</taxon>
        <taxon>Bacilli</taxon>
        <taxon>Bacillales</taxon>
        <taxon>Bacillaceae</taxon>
        <taxon>Peribacillus</taxon>
    </lineage>
</organism>
<evidence type="ECO:0000313" key="1">
    <source>
        <dbReference type="EMBL" id="KMY50439.1"/>
    </source>
</evidence>
<dbReference type="AlphaFoldDB" id="A0A0K9GUS2"/>
<keyword evidence="2" id="KW-1185">Reference proteome</keyword>
<gene>
    <name evidence="1" type="ORF">AC625_13790</name>
</gene>
<evidence type="ECO:0000313" key="2">
    <source>
        <dbReference type="Proteomes" id="UP000037146"/>
    </source>
</evidence>
<proteinExistence type="predicted"/>
<comment type="caution">
    <text evidence="1">The sequence shown here is derived from an EMBL/GenBank/DDBJ whole genome shotgun (WGS) entry which is preliminary data.</text>
</comment>
<reference evidence="2" key="1">
    <citation type="submission" date="2015-07" db="EMBL/GenBank/DDBJ databases">
        <title>Genome sequencing project for genomic taxonomy and phylogenomics of Bacillus-like bacteria.</title>
        <authorList>
            <person name="Liu B."/>
            <person name="Wang J."/>
            <person name="Zhu Y."/>
            <person name="Liu G."/>
            <person name="Chen Q."/>
            <person name="Chen Z."/>
            <person name="Lan J."/>
            <person name="Che J."/>
            <person name="Ge C."/>
            <person name="Shi H."/>
            <person name="Pan Z."/>
            <person name="Liu X."/>
        </authorList>
    </citation>
    <scope>NUCLEOTIDE SEQUENCE [LARGE SCALE GENOMIC DNA]</scope>
    <source>
        <strain evidence="2">FJAT-27997</strain>
    </source>
</reference>
<sequence length="92" mass="10816">MINVFLAPFLALSEFRVTLTKRHKIKNFYYYKIENDESVGAILVIINNGENNWPLLFCGNNMNEESLFLIHITNPVDLFFNEGQGDNKWFRD</sequence>